<accession>A0AAW9AAR2</accession>
<keyword evidence="2" id="KW-1185">Reference proteome</keyword>
<organism evidence="1 2">
    <name type="scientific">Sporosarcina thermotolerans</name>
    <dbReference type="NCBI Taxonomy" id="633404"/>
    <lineage>
        <taxon>Bacteria</taxon>
        <taxon>Bacillati</taxon>
        <taxon>Bacillota</taxon>
        <taxon>Bacilli</taxon>
        <taxon>Bacillales</taxon>
        <taxon>Caryophanaceae</taxon>
        <taxon>Sporosarcina</taxon>
    </lineage>
</organism>
<evidence type="ECO:0000313" key="1">
    <source>
        <dbReference type="EMBL" id="MDW0116276.1"/>
    </source>
</evidence>
<dbReference type="Gene3D" id="3.90.1530.10">
    <property type="entry name" value="Conserved hypothetical protein from pyrococcus furiosus pfu- 392566-001, ParB domain"/>
    <property type="match status" value="1"/>
</dbReference>
<proteinExistence type="predicted"/>
<gene>
    <name evidence="1" type="ORF">QTL97_04975</name>
</gene>
<dbReference type="RefSeq" id="WP_317940340.1">
    <property type="nucleotide sequence ID" value="NZ_JAUBDJ010000002.1"/>
</dbReference>
<evidence type="ECO:0000313" key="2">
    <source>
        <dbReference type="Proteomes" id="UP001271648"/>
    </source>
</evidence>
<comment type="caution">
    <text evidence="1">The sequence shown here is derived from an EMBL/GenBank/DDBJ whole genome shotgun (WGS) entry which is preliminary data.</text>
</comment>
<reference evidence="1 2" key="1">
    <citation type="submission" date="2023-06" db="EMBL/GenBank/DDBJ databases">
        <title>Sporosarcina sp. nov., isolated from Korean traditional fermented seafood 'Jeotgal'.</title>
        <authorList>
            <person name="Yang A.I."/>
            <person name="Shin N.-R."/>
        </authorList>
    </citation>
    <scope>NUCLEOTIDE SEQUENCE [LARGE SCALE GENOMIC DNA]</scope>
    <source>
        <strain evidence="1 2">KCTC43456</strain>
    </source>
</reference>
<protein>
    <submittedName>
        <fullName evidence="1">ParB N-terminal domain-containing protein</fullName>
    </submittedName>
</protein>
<dbReference type="Proteomes" id="UP001271648">
    <property type="component" value="Unassembled WGS sequence"/>
</dbReference>
<dbReference type="EMBL" id="JAUBDJ010000002">
    <property type="protein sequence ID" value="MDW0116276.1"/>
    <property type="molecule type" value="Genomic_DNA"/>
</dbReference>
<dbReference type="SUPFAM" id="SSF110849">
    <property type="entry name" value="ParB/Sulfiredoxin"/>
    <property type="match status" value="1"/>
</dbReference>
<name>A0AAW9AAR2_9BACL</name>
<sequence>MLFNKYKERLMKEKKIKGCTSINALRRKYEEEVDVLFNRIKKEGFLLPTANNSNIDVIHVYIDRNGNYLYTANGNHRLAFAKVLGIEKIPVKVRARHTNWEEIREDIWTMSKYEVKRLDRKLIEHPDLEDIIKYKMLKEGSIT</sequence>
<dbReference type="InterPro" id="IPR036086">
    <property type="entry name" value="ParB/Sulfiredoxin_sf"/>
</dbReference>
<dbReference type="AlphaFoldDB" id="A0AAW9AAR2"/>